<feature type="domain" description="PA14" evidence="2">
    <location>
        <begin position="24"/>
        <end position="182"/>
    </location>
</feature>
<dbReference type="PANTHER" id="PTHR46769">
    <property type="entry name" value="POLYCYSTIC KIDNEY AND HEPATIC DISEASE 1 (AUTOSOMAL RECESSIVE)-LIKE 1"/>
    <property type="match status" value="1"/>
</dbReference>
<organism evidence="3 4">
    <name type="scientific">Lacihabitans soyangensis</name>
    <dbReference type="NCBI Taxonomy" id="869394"/>
    <lineage>
        <taxon>Bacteria</taxon>
        <taxon>Pseudomonadati</taxon>
        <taxon>Bacteroidota</taxon>
        <taxon>Cytophagia</taxon>
        <taxon>Cytophagales</taxon>
        <taxon>Leadbetterellaceae</taxon>
        <taxon>Lacihabitans</taxon>
    </lineage>
</organism>
<dbReference type="InterPro" id="IPR052387">
    <property type="entry name" value="Fibrocystin"/>
</dbReference>
<dbReference type="PANTHER" id="PTHR46769:SF2">
    <property type="entry name" value="FIBROCYSTIN-L ISOFORM 2 PRECURSOR-RELATED"/>
    <property type="match status" value="1"/>
</dbReference>
<dbReference type="AlphaFoldDB" id="A0AAE3H534"/>
<dbReference type="SUPFAM" id="SSF49785">
    <property type="entry name" value="Galactose-binding domain-like"/>
    <property type="match status" value="1"/>
</dbReference>
<proteinExistence type="predicted"/>
<dbReference type="SUPFAM" id="SSF56988">
    <property type="entry name" value="Anthrax protective antigen"/>
    <property type="match status" value="2"/>
</dbReference>
<evidence type="ECO:0000256" key="1">
    <source>
        <dbReference type="ARBA" id="ARBA00022729"/>
    </source>
</evidence>
<evidence type="ECO:0000313" key="4">
    <source>
        <dbReference type="Proteomes" id="UP001204144"/>
    </source>
</evidence>
<name>A0AAE3H534_9BACT</name>
<sequence>MKINILLVLMFFGYFYSKGQSCVGPAGQVKWSYWSGFTSTPDTNALFALEFYPETPDGFQMIPTLATPYNFNDLYAGLVRGYIMVPTTATYSFNLTGDDRIYFYLSPSQNPTNKIKRAEVPNYTGITEHNKYPQQTSSEITLVGGQYYYFEILNLEGGGGDFANLYWKKNTETAWRIVDFNYIYEYTCGTTCPPRGTTCNDGNNLTTNDQQDGFCNCVGTVPTVNACIGTKGTLQAYYYDNITGSYVENDLLNAPKFPLVPDRREDLNGVFGPLKQSFKDNYGTLIQGYLTVPVTGMYEFNLTGDNQTFFFLSKNDSIEYKQNHQLFVFSGVGEYEYNNSIMQKSGPILMEKGKYYYFEFRHKESSWRDHFHLFWKTPFHPQKTWKKIPDFYVYDYKCEVSCIAQNTLCDDGNPFTNNDRIDGNCNCAGTPCSGPDCDDLGARYKLYDDCSPTDNLNPIEEASWTSCATAPNPNPARSTSQHWIRYDFNDIYKFKEARVWNYNVANQTNKGFRQVVVDYSSDGITWQPLGGVYNWPQAPGLVDYSGFVGPNFNDSKAKYILISALNNHGDATCSGFSKITFEATLCNPKDTPCDDGDPLTSYDKFDANCNCRGVDINCGSDTLALGKISLSDSLFAAKKRIESASLVPNTQNISFTAGNSIVLLPGFEVKNSAVFSAEIASCIQQQFAANEALGQRQIQEQNAMKGLSIGDEETNNTKKVIFRLNEPGDVLLQLKSEKGNVIVTLVEGFQENLGTQTKLIPTQKLKKGRYEIMLKINKNVISEFFEVP</sequence>
<reference evidence="3 4" key="1">
    <citation type="submission" date="2018-11" db="EMBL/GenBank/DDBJ databases">
        <title>Novel bacteria species description.</title>
        <authorList>
            <person name="Han J.-H."/>
        </authorList>
    </citation>
    <scope>NUCLEOTIDE SEQUENCE [LARGE SCALE GENOMIC DNA]</scope>
    <source>
        <strain evidence="3 4">KCTC23259</strain>
    </source>
</reference>
<keyword evidence="1" id="KW-0732">Signal</keyword>
<dbReference type="Gene3D" id="2.60.120.1560">
    <property type="match status" value="2"/>
</dbReference>
<keyword evidence="4" id="KW-1185">Reference proteome</keyword>
<dbReference type="Proteomes" id="UP001204144">
    <property type="component" value="Unassembled WGS sequence"/>
</dbReference>
<dbReference type="InterPro" id="IPR011658">
    <property type="entry name" value="PA14_dom"/>
</dbReference>
<dbReference type="EMBL" id="RJUF01000022">
    <property type="protein sequence ID" value="MCP9763185.1"/>
    <property type="molecule type" value="Genomic_DNA"/>
</dbReference>
<dbReference type="PROSITE" id="PS51820">
    <property type="entry name" value="PA14"/>
    <property type="match status" value="2"/>
</dbReference>
<dbReference type="InterPro" id="IPR018871">
    <property type="entry name" value="GLEYA_adhesin_domain"/>
</dbReference>
<protein>
    <recommendedName>
        <fullName evidence="2">PA14 domain-containing protein</fullName>
    </recommendedName>
</protein>
<dbReference type="InterPro" id="IPR037524">
    <property type="entry name" value="PA14/GLEYA"/>
</dbReference>
<dbReference type="Pfam" id="PF07691">
    <property type="entry name" value="PA14"/>
    <property type="match status" value="1"/>
</dbReference>
<dbReference type="NCBIfam" id="NF045639">
    <property type="entry name" value="GCX_COOH"/>
    <property type="match status" value="1"/>
</dbReference>
<accession>A0AAE3H534</accession>
<dbReference type="InterPro" id="IPR008979">
    <property type="entry name" value="Galactose-bd-like_sf"/>
</dbReference>
<evidence type="ECO:0000313" key="3">
    <source>
        <dbReference type="EMBL" id="MCP9763185.1"/>
    </source>
</evidence>
<gene>
    <name evidence="3" type="ORF">EGI31_09470</name>
</gene>
<evidence type="ECO:0000259" key="2">
    <source>
        <dbReference type="PROSITE" id="PS51820"/>
    </source>
</evidence>
<feature type="domain" description="PA14" evidence="2">
    <location>
        <begin position="229"/>
        <end position="389"/>
    </location>
</feature>
<dbReference type="RefSeq" id="WP_255036972.1">
    <property type="nucleotide sequence ID" value="NZ_RJUF01000022.1"/>
</dbReference>
<comment type="caution">
    <text evidence="3">The sequence shown here is derived from an EMBL/GenBank/DDBJ whole genome shotgun (WGS) entry which is preliminary data.</text>
</comment>
<dbReference type="Gene3D" id="2.60.120.260">
    <property type="entry name" value="Galactose-binding domain-like"/>
    <property type="match status" value="1"/>
</dbReference>
<dbReference type="Pfam" id="PF10528">
    <property type="entry name" value="GLEYA"/>
    <property type="match status" value="1"/>
</dbReference>
<dbReference type="InterPro" id="IPR055015">
    <property type="entry name" value="GCX_COOH"/>
</dbReference>